<dbReference type="EC" id="2.1.2.1" evidence="6"/>
<comment type="catalytic activity">
    <reaction evidence="6">
        <text>(6R)-5,10-methylene-5,6,7,8-tetrahydrofolate + glycine + H2O = (6S)-5,6,7,8-tetrahydrofolate + L-serine</text>
        <dbReference type="Rhea" id="RHEA:15481"/>
        <dbReference type="ChEBI" id="CHEBI:15377"/>
        <dbReference type="ChEBI" id="CHEBI:15636"/>
        <dbReference type="ChEBI" id="CHEBI:33384"/>
        <dbReference type="ChEBI" id="CHEBI:57305"/>
        <dbReference type="ChEBI" id="CHEBI:57453"/>
        <dbReference type="EC" id="2.1.2.1"/>
    </reaction>
</comment>
<keyword evidence="5 6" id="KW-0663">Pyridoxal phosphate</keyword>
<dbReference type="UniPathway" id="UPA00193"/>
<protein>
    <recommendedName>
        <fullName evidence="6">Serine hydroxymethyltransferase</fullName>
        <shortName evidence="6">SHMT</shortName>
        <shortName evidence="6">Serine methylase</shortName>
        <ecNumber evidence="6">2.1.2.1</ecNumber>
    </recommendedName>
</protein>
<evidence type="ECO:0000256" key="2">
    <source>
        <dbReference type="ARBA" id="ARBA00006376"/>
    </source>
</evidence>
<comment type="function">
    <text evidence="6">Catalyzes the reversible interconversion of serine and glycine with tetrahydrofolate (THF) serving as the one-carbon carrier. This reaction serves as the major source of one-carbon groups required for the biosynthesis of purines, thymidylate, methionine, and other important biomolecules. Also exhibits THF-independent aldolase activity toward beta-hydroxyamino acids, producing glycine and aldehydes, via a retro-aldol mechanism.</text>
</comment>
<dbReference type="HAMAP" id="MF_00051">
    <property type="entry name" value="SHMT"/>
    <property type="match status" value="1"/>
</dbReference>
<dbReference type="Proteomes" id="UP000034325">
    <property type="component" value="Unassembled WGS sequence"/>
</dbReference>
<evidence type="ECO:0000259" key="8">
    <source>
        <dbReference type="Pfam" id="PF00464"/>
    </source>
</evidence>
<feature type="site" description="Plays an important role in substrate specificity" evidence="6">
    <location>
        <position position="218"/>
    </location>
</feature>
<comment type="subunit">
    <text evidence="6">Homodimer.</text>
</comment>
<dbReference type="GO" id="GO:0004372">
    <property type="term" value="F:glycine hydroxymethyltransferase activity"/>
    <property type="evidence" value="ECO:0007669"/>
    <property type="project" value="UniProtKB-UniRule"/>
</dbReference>
<dbReference type="CDD" id="cd00378">
    <property type="entry name" value="SHMT"/>
    <property type="match status" value="1"/>
</dbReference>
<evidence type="ECO:0000313" key="9">
    <source>
        <dbReference type="EMBL" id="KKQ98601.1"/>
    </source>
</evidence>
<evidence type="ECO:0000256" key="3">
    <source>
        <dbReference type="ARBA" id="ARBA00022563"/>
    </source>
</evidence>
<dbReference type="UniPathway" id="UPA00288">
    <property type="reaction ID" value="UER01023"/>
</dbReference>
<keyword evidence="6" id="KW-0028">Amino-acid biosynthesis</keyword>
<feature type="binding site" evidence="6">
    <location>
        <position position="110"/>
    </location>
    <ligand>
        <name>(6S)-5,6,7,8-tetrahydrofolate</name>
        <dbReference type="ChEBI" id="CHEBI:57453"/>
    </ligand>
</feature>
<dbReference type="PANTHER" id="PTHR11680">
    <property type="entry name" value="SERINE HYDROXYMETHYLTRANSFERASE"/>
    <property type="match status" value="1"/>
</dbReference>
<dbReference type="GO" id="GO:0019264">
    <property type="term" value="P:glycine biosynthetic process from serine"/>
    <property type="evidence" value="ECO:0007669"/>
    <property type="project" value="UniProtKB-UniRule"/>
</dbReference>
<dbReference type="AlphaFoldDB" id="A0A0G0QA97"/>
<organism evidence="9 10">
    <name type="scientific">Candidatus Woesebacteria bacterium GW2011_GWA1_39_12</name>
    <dbReference type="NCBI Taxonomy" id="1618549"/>
    <lineage>
        <taxon>Bacteria</taxon>
        <taxon>Candidatus Woeseibacteriota</taxon>
    </lineage>
</organism>
<feature type="domain" description="Serine hydroxymethyltransferase-like" evidence="8">
    <location>
        <begin position="3"/>
        <end position="376"/>
    </location>
</feature>
<evidence type="ECO:0000256" key="7">
    <source>
        <dbReference type="PIRSR" id="PIRSR000412-50"/>
    </source>
</evidence>
<keyword evidence="9" id="KW-0489">Methyltransferase</keyword>
<dbReference type="GO" id="GO:0030170">
    <property type="term" value="F:pyridoxal phosphate binding"/>
    <property type="evidence" value="ECO:0007669"/>
    <property type="project" value="UniProtKB-UniRule"/>
</dbReference>
<keyword evidence="6" id="KW-0963">Cytoplasm</keyword>
<dbReference type="SUPFAM" id="SSF53383">
    <property type="entry name" value="PLP-dependent transferases"/>
    <property type="match status" value="1"/>
</dbReference>
<evidence type="ECO:0000256" key="5">
    <source>
        <dbReference type="ARBA" id="ARBA00022898"/>
    </source>
</evidence>
<dbReference type="GO" id="GO:0008168">
    <property type="term" value="F:methyltransferase activity"/>
    <property type="evidence" value="ECO:0007669"/>
    <property type="project" value="UniProtKB-KW"/>
</dbReference>
<comment type="caution">
    <text evidence="6">Lacks conserved residue(s) required for the propagation of feature annotation.</text>
</comment>
<dbReference type="InterPro" id="IPR015421">
    <property type="entry name" value="PyrdxlP-dep_Trfase_major"/>
</dbReference>
<keyword evidence="4 6" id="KW-0808">Transferase</keyword>
<feature type="binding site" evidence="6">
    <location>
        <begin position="114"/>
        <end position="116"/>
    </location>
    <ligand>
        <name>(6S)-5,6,7,8-tetrahydrofolate</name>
        <dbReference type="ChEBI" id="CHEBI:57453"/>
    </ligand>
</feature>
<dbReference type="InterPro" id="IPR001085">
    <property type="entry name" value="Ser_HO-MeTrfase"/>
</dbReference>
<dbReference type="EMBL" id="LBWA01000002">
    <property type="protein sequence ID" value="KKQ98601.1"/>
    <property type="molecule type" value="Genomic_DNA"/>
</dbReference>
<dbReference type="Gene3D" id="3.90.1150.10">
    <property type="entry name" value="Aspartate Aminotransferase, domain 1"/>
    <property type="match status" value="1"/>
</dbReference>
<dbReference type="PROSITE" id="PS00096">
    <property type="entry name" value="SHMT"/>
    <property type="match status" value="1"/>
</dbReference>
<sequence length="457" mass="50253">MDKILELIKKEEKRQAETLMMIPSENYTYPEVREAVGSILMHKYSEGYSGARYYQGNKIVDDIERLAVERAKKLFGTPHANVQPYSGSPANSAVYFALVNPGETVMGMQLKVGGHLTHGHPDITFSGKYFRSVQFGVDEDGRLNYSKIAKFAKVEKPKLMLIGTTAYPLAFDWKKFSEIADSIGAWLVADISHVIGLIVAGAYPSPINYAHVITSTTHKTLRGPRGAIIWVTNKGLKKDPVLPSKIDRAVFPGLQGGPHNNTTAGIAVALEKAEMPEFKKYGKQVVKNAIALGVALKMGGLSLYGDGTESHLVVVNLMPLGLSGNVVAEALEIAGVVVNRNSVPNDPMPPFYPSGIRLGTPAITARGMKEKEMEQIISDCLGIEIIMGKGGSERPDWCAGINCPNYETGRCLLKMWVNRGGFISNKTRRRYYDEFREQSQSNPESLQERCNRTVSKI</sequence>
<comment type="cofactor">
    <cofactor evidence="1 6 7">
        <name>pyridoxal 5'-phosphate</name>
        <dbReference type="ChEBI" id="CHEBI:597326"/>
    </cofactor>
</comment>
<evidence type="ECO:0000256" key="4">
    <source>
        <dbReference type="ARBA" id="ARBA00022679"/>
    </source>
</evidence>
<dbReference type="InterPro" id="IPR015424">
    <property type="entry name" value="PyrdxlP-dep_Trfase"/>
</dbReference>
<keyword evidence="3 6" id="KW-0554">One-carbon metabolism</keyword>
<accession>A0A0G0QA97</accession>
<dbReference type="InterPro" id="IPR039429">
    <property type="entry name" value="SHMT-like_dom"/>
</dbReference>
<dbReference type="NCBIfam" id="NF000586">
    <property type="entry name" value="PRK00011.1"/>
    <property type="match status" value="1"/>
</dbReference>
<proteinExistence type="inferred from homology"/>
<evidence type="ECO:0000256" key="6">
    <source>
        <dbReference type="HAMAP-Rule" id="MF_00051"/>
    </source>
</evidence>
<dbReference type="GO" id="GO:0005737">
    <property type="term" value="C:cytoplasm"/>
    <property type="evidence" value="ECO:0007669"/>
    <property type="project" value="UniProtKB-SubCell"/>
</dbReference>
<dbReference type="PANTHER" id="PTHR11680:SF35">
    <property type="entry name" value="SERINE HYDROXYMETHYLTRANSFERASE 1"/>
    <property type="match status" value="1"/>
</dbReference>
<comment type="pathway">
    <text evidence="6">Amino-acid biosynthesis; glycine biosynthesis; glycine from L-serine: step 1/1.</text>
</comment>
<dbReference type="InterPro" id="IPR049943">
    <property type="entry name" value="Ser_HO-MeTrfase-like"/>
</dbReference>
<comment type="caution">
    <text evidence="9">The sequence shown here is derived from an EMBL/GenBank/DDBJ whole genome shotgun (WGS) entry which is preliminary data.</text>
</comment>
<dbReference type="PIRSF" id="PIRSF000412">
    <property type="entry name" value="SHMT"/>
    <property type="match status" value="1"/>
</dbReference>
<dbReference type="GO" id="GO:0032259">
    <property type="term" value="P:methylation"/>
    <property type="evidence" value="ECO:0007669"/>
    <property type="project" value="UniProtKB-KW"/>
</dbReference>
<name>A0A0G0QA97_9BACT</name>
<dbReference type="InterPro" id="IPR015422">
    <property type="entry name" value="PyrdxlP-dep_Trfase_small"/>
</dbReference>
<evidence type="ECO:0000313" key="10">
    <source>
        <dbReference type="Proteomes" id="UP000034325"/>
    </source>
</evidence>
<dbReference type="Gene3D" id="3.40.640.10">
    <property type="entry name" value="Type I PLP-dependent aspartate aminotransferase-like (Major domain)"/>
    <property type="match status" value="1"/>
</dbReference>
<dbReference type="InterPro" id="IPR019798">
    <property type="entry name" value="Ser_HO-MeTrfase_PLP_BS"/>
</dbReference>
<comment type="similarity">
    <text evidence="2 6">Belongs to the SHMT family.</text>
</comment>
<dbReference type="Pfam" id="PF00464">
    <property type="entry name" value="SHMT"/>
    <property type="match status" value="1"/>
</dbReference>
<reference evidence="9 10" key="1">
    <citation type="journal article" date="2015" name="Nature">
        <title>rRNA introns, odd ribosomes, and small enigmatic genomes across a large radiation of phyla.</title>
        <authorList>
            <person name="Brown C.T."/>
            <person name="Hug L.A."/>
            <person name="Thomas B.C."/>
            <person name="Sharon I."/>
            <person name="Castelle C.J."/>
            <person name="Singh A."/>
            <person name="Wilkins M.J."/>
            <person name="Williams K.H."/>
            <person name="Banfield J.F."/>
        </authorList>
    </citation>
    <scope>NUCLEOTIDE SEQUENCE [LARGE SCALE GENOMIC DNA]</scope>
</reference>
<dbReference type="GO" id="GO:0035999">
    <property type="term" value="P:tetrahydrofolate interconversion"/>
    <property type="evidence" value="ECO:0007669"/>
    <property type="project" value="UniProtKB-UniRule"/>
</dbReference>
<feature type="modified residue" description="N6-(pyridoxal phosphate)lysine" evidence="6 7">
    <location>
        <position position="219"/>
    </location>
</feature>
<comment type="subcellular location">
    <subcellularLocation>
        <location evidence="6">Cytoplasm</location>
    </subcellularLocation>
</comment>
<dbReference type="PATRIC" id="fig|1618549.4.peg.188"/>
<evidence type="ECO:0000256" key="1">
    <source>
        <dbReference type="ARBA" id="ARBA00001933"/>
    </source>
</evidence>
<gene>
    <name evidence="6" type="primary">glyA</name>
    <name evidence="9" type="ORF">UT23_C0002G0101</name>
</gene>
<comment type="pathway">
    <text evidence="6">One-carbon metabolism; tetrahydrofolate interconversion.</text>
</comment>